<sequence>MIPDLEIVLRIGLAALLGMVVGYERERQNQPAGLRTHTILAIGSCLAMTISINISTQFANSGDPARLAAQVVSGIGFLGAGAILRYGTNVKGLTTATSLWTIAIVGLAVGAGHYFASISTTIALLIVLVLLNILEKKLIRVYTTVNVVVTAIGVPDLAEQLQQALKLLKKKIISTGIDRDLLHNSITVSLVVKAIEDETFEDIQSVIAEMPGVAHFKLF</sequence>
<comment type="subcellular location">
    <subcellularLocation>
        <location evidence="1">Cell membrane</location>
        <topology evidence="1">Multi-pass membrane protein</topology>
    </subcellularLocation>
</comment>
<feature type="transmembrane region" description="Helical" evidence="6">
    <location>
        <begin position="7"/>
        <end position="23"/>
    </location>
</feature>
<reference evidence="8" key="1">
    <citation type="submission" date="2019-08" db="EMBL/GenBank/DDBJ databases">
        <authorList>
            <person name="Kucharzyk K."/>
            <person name="Murdoch R.W."/>
            <person name="Higgins S."/>
            <person name="Loffler F."/>
        </authorList>
    </citation>
    <scope>NUCLEOTIDE SEQUENCE</scope>
</reference>
<keyword evidence="4 6" id="KW-1133">Transmembrane helix</keyword>
<dbReference type="AlphaFoldDB" id="A0A645AHZ8"/>
<dbReference type="EMBL" id="VSSQ01012990">
    <property type="protein sequence ID" value="MPM50483.1"/>
    <property type="molecule type" value="Genomic_DNA"/>
</dbReference>
<feature type="transmembrane region" description="Helical" evidence="6">
    <location>
        <begin position="99"/>
        <end position="131"/>
    </location>
</feature>
<evidence type="ECO:0000256" key="4">
    <source>
        <dbReference type="ARBA" id="ARBA00022989"/>
    </source>
</evidence>
<feature type="domain" description="MgtC/SapB/SrpB/YhiD N-terminal" evidence="7">
    <location>
        <begin position="12"/>
        <end position="136"/>
    </location>
</feature>
<evidence type="ECO:0000256" key="3">
    <source>
        <dbReference type="ARBA" id="ARBA00022692"/>
    </source>
</evidence>
<evidence type="ECO:0000259" key="7">
    <source>
        <dbReference type="Pfam" id="PF02308"/>
    </source>
</evidence>
<dbReference type="PANTHER" id="PTHR33778:SF1">
    <property type="entry name" value="MAGNESIUM TRANSPORTER YHID-RELATED"/>
    <property type="match status" value="1"/>
</dbReference>
<organism evidence="8">
    <name type="scientific">bioreactor metagenome</name>
    <dbReference type="NCBI Taxonomy" id="1076179"/>
    <lineage>
        <taxon>unclassified sequences</taxon>
        <taxon>metagenomes</taxon>
        <taxon>ecological metagenomes</taxon>
    </lineage>
</organism>
<evidence type="ECO:0000256" key="1">
    <source>
        <dbReference type="ARBA" id="ARBA00004651"/>
    </source>
</evidence>
<comment type="caution">
    <text evidence="8">The sequence shown here is derived from an EMBL/GenBank/DDBJ whole genome shotgun (WGS) entry which is preliminary data.</text>
</comment>
<evidence type="ECO:0000256" key="6">
    <source>
        <dbReference type="SAM" id="Phobius"/>
    </source>
</evidence>
<accession>A0A645AHZ8</accession>
<keyword evidence="2" id="KW-1003">Cell membrane</keyword>
<dbReference type="PANTHER" id="PTHR33778">
    <property type="entry name" value="PROTEIN MGTC"/>
    <property type="match status" value="1"/>
</dbReference>
<protein>
    <recommendedName>
        <fullName evidence="7">MgtC/SapB/SrpB/YhiD N-terminal domain-containing protein</fullName>
    </recommendedName>
</protein>
<gene>
    <name evidence="8" type="ORF">SDC9_97224</name>
</gene>
<evidence type="ECO:0000256" key="2">
    <source>
        <dbReference type="ARBA" id="ARBA00022475"/>
    </source>
</evidence>
<proteinExistence type="predicted"/>
<dbReference type="GO" id="GO:0005886">
    <property type="term" value="C:plasma membrane"/>
    <property type="evidence" value="ECO:0007669"/>
    <property type="project" value="UniProtKB-SubCell"/>
</dbReference>
<evidence type="ECO:0000256" key="5">
    <source>
        <dbReference type="ARBA" id="ARBA00023136"/>
    </source>
</evidence>
<dbReference type="Pfam" id="PF02308">
    <property type="entry name" value="MgtC"/>
    <property type="match status" value="1"/>
</dbReference>
<dbReference type="InterPro" id="IPR003416">
    <property type="entry name" value="MgtC/SapB/SrpB/YhiD_fam"/>
</dbReference>
<feature type="transmembrane region" description="Helical" evidence="6">
    <location>
        <begin position="35"/>
        <end position="55"/>
    </location>
</feature>
<dbReference type="InterPro" id="IPR049177">
    <property type="entry name" value="MgtC_SapB_SrpB_YhiD_N"/>
</dbReference>
<keyword evidence="5 6" id="KW-0472">Membrane</keyword>
<feature type="transmembrane region" description="Helical" evidence="6">
    <location>
        <begin position="67"/>
        <end position="87"/>
    </location>
</feature>
<evidence type="ECO:0000313" key="8">
    <source>
        <dbReference type="EMBL" id="MPM50483.1"/>
    </source>
</evidence>
<name>A0A645AHZ8_9ZZZZ</name>
<dbReference type="PRINTS" id="PR01837">
    <property type="entry name" value="MGTCSAPBPROT"/>
</dbReference>
<keyword evidence="3 6" id="KW-0812">Transmembrane</keyword>